<evidence type="ECO:0000313" key="9">
    <source>
        <dbReference type="EMBL" id="MBG0560178.1"/>
    </source>
</evidence>
<feature type="active site" description="Charge relay system" evidence="5">
    <location>
        <position position="144"/>
    </location>
</feature>
<dbReference type="GO" id="GO:0006508">
    <property type="term" value="P:proteolysis"/>
    <property type="evidence" value="ECO:0007669"/>
    <property type="project" value="UniProtKB-KW"/>
</dbReference>
<dbReference type="PROSITE" id="PS00137">
    <property type="entry name" value="SUBTILASE_HIS"/>
    <property type="match status" value="1"/>
</dbReference>
<keyword evidence="7" id="KW-0812">Transmembrane</keyword>
<dbReference type="PROSITE" id="PS51892">
    <property type="entry name" value="SUBTILASE"/>
    <property type="match status" value="1"/>
</dbReference>
<dbReference type="PANTHER" id="PTHR43806">
    <property type="entry name" value="PEPTIDASE S8"/>
    <property type="match status" value="1"/>
</dbReference>
<dbReference type="PROSITE" id="PS00138">
    <property type="entry name" value="SUBTILASE_SER"/>
    <property type="match status" value="1"/>
</dbReference>
<keyword evidence="7" id="KW-0472">Membrane</keyword>
<gene>
    <name evidence="9" type="ORF">I4J89_01690</name>
</gene>
<evidence type="ECO:0000256" key="5">
    <source>
        <dbReference type="PROSITE-ProRule" id="PRU01240"/>
    </source>
</evidence>
<evidence type="ECO:0000256" key="4">
    <source>
        <dbReference type="ARBA" id="ARBA00022825"/>
    </source>
</evidence>
<feature type="domain" description="Peptidase S8/S53" evidence="8">
    <location>
        <begin position="135"/>
        <end position="386"/>
    </location>
</feature>
<dbReference type="PROSITE" id="PS00136">
    <property type="entry name" value="SUBTILASE_ASP"/>
    <property type="match status" value="1"/>
</dbReference>
<feature type="active site" description="Charge relay system" evidence="5">
    <location>
        <position position="178"/>
    </location>
</feature>
<dbReference type="EMBL" id="JADQTO010000001">
    <property type="protein sequence ID" value="MBG0560178.1"/>
    <property type="molecule type" value="Genomic_DNA"/>
</dbReference>
<dbReference type="InterPro" id="IPR036852">
    <property type="entry name" value="Peptidase_S8/S53_dom_sf"/>
</dbReference>
<dbReference type="GO" id="GO:0004252">
    <property type="term" value="F:serine-type endopeptidase activity"/>
    <property type="evidence" value="ECO:0007669"/>
    <property type="project" value="UniProtKB-UniRule"/>
</dbReference>
<sequence>MPSLDRTRTATASLPGTHSAQITFEWSDHHRRRDRRVRRRLVIGTLTVALAVAGLPAGARADETTAGRVVVTSLDAAGRPVFTIGEAGRVMRAASVLSVETDVPVRALAGSDPYRSSQWDLVKIGATRAWGVSTGAGVTVAVIDTGVDGAHPDLRGKVLAGYDTIGDVAGGDSDENGHGTHVAGTIAALTGNGVGVSGVAPGARILPVKALGADGSGWMSDTAEGIVWAADHGAQVINMSLGTADQMGAVTAAVAYARSKGVTVVAAAGNERTKGSPVSYPAADPGVIAVAATDAADRYAYYSTAGAYVDLAAPGSVILNTFPTSLERRGYGTMSGTSMAAPHVAAAAALVKAYRPAATPDQIEQTLERSAVDLGARGFDRDYGYGRLDAAAALASLSQVVVSNVATRLVSYGTRTSTTFTASAEGRRLAGRAASICVSVSGGAWRCSAVRTDAAGRYTLVRTATGAFRARLQVPATAMSAAASATAGYGVQARATVVRSGKGAITVRVTGATGQKMYVQRYLKKRWTTVRTYSAASARKVTKLVRGGKYRVVVANTKSVRGVTSGTVKA</sequence>
<keyword evidence="4 5" id="KW-0720">Serine protease</keyword>
<evidence type="ECO:0000256" key="2">
    <source>
        <dbReference type="ARBA" id="ARBA00022670"/>
    </source>
</evidence>
<keyword evidence="3 5" id="KW-0378">Hydrolase</keyword>
<evidence type="ECO:0000259" key="8">
    <source>
        <dbReference type="Pfam" id="PF00082"/>
    </source>
</evidence>
<dbReference type="InterPro" id="IPR022398">
    <property type="entry name" value="Peptidase_S8_His-AS"/>
</dbReference>
<organism evidence="9 10">
    <name type="scientific">Actinoplanes aureus</name>
    <dbReference type="NCBI Taxonomy" id="2792083"/>
    <lineage>
        <taxon>Bacteria</taxon>
        <taxon>Bacillati</taxon>
        <taxon>Actinomycetota</taxon>
        <taxon>Actinomycetes</taxon>
        <taxon>Micromonosporales</taxon>
        <taxon>Micromonosporaceae</taxon>
        <taxon>Actinoplanes</taxon>
    </lineage>
</organism>
<evidence type="ECO:0000256" key="3">
    <source>
        <dbReference type="ARBA" id="ARBA00022801"/>
    </source>
</evidence>
<feature type="transmembrane region" description="Helical" evidence="7">
    <location>
        <begin position="41"/>
        <end position="59"/>
    </location>
</feature>
<keyword evidence="2 5" id="KW-0645">Protease</keyword>
<dbReference type="InterPro" id="IPR015500">
    <property type="entry name" value="Peptidase_S8_subtilisin-rel"/>
</dbReference>
<reference evidence="9" key="1">
    <citation type="submission" date="2020-11" db="EMBL/GenBank/DDBJ databases">
        <title>Isolation and identification of active actinomycetes.</title>
        <authorList>
            <person name="Sun X."/>
        </authorList>
    </citation>
    <scope>NUCLEOTIDE SEQUENCE</scope>
    <source>
        <strain evidence="9">NEAU-A11</strain>
    </source>
</reference>
<dbReference type="Proteomes" id="UP000598146">
    <property type="component" value="Unassembled WGS sequence"/>
</dbReference>
<dbReference type="SUPFAM" id="SSF52743">
    <property type="entry name" value="Subtilisin-like"/>
    <property type="match status" value="1"/>
</dbReference>
<evidence type="ECO:0000256" key="1">
    <source>
        <dbReference type="ARBA" id="ARBA00011073"/>
    </source>
</evidence>
<comment type="caution">
    <text evidence="9">The sequence shown here is derived from an EMBL/GenBank/DDBJ whole genome shotgun (WGS) entry which is preliminary data.</text>
</comment>
<dbReference type="InterPro" id="IPR050131">
    <property type="entry name" value="Peptidase_S8_subtilisin-like"/>
</dbReference>
<name>A0A931C660_9ACTN</name>
<feature type="active site" description="Charge relay system" evidence="5">
    <location>
        <position position="338"/>
    </location>
</feature>
<protein>
    <submittedName>
        <fullName evidence="9">S8 family serine peptidase</fullName>
    </submittedName>
</protein>
<dbReference type="Gene3D" id="3.40.50.200">
    <property type="entry name" value="Peptidase S8/S53 domain"/>
    <property type="match status" value="1"/>
</dbReference>
<dbReference type="PANTHER" id="PTHR43806:SF11">
    <property type="entry name" value="CEREVISIN-RELATED"/>
    <property type="match status" value="1"/>
</dbReference>
<accession>A0A931C660</accession>
<dbReference type="PRINTS" id="PR00723">
    <property type="entry name" value="SUBTILISIN"/>
</dbReference>
<keyword evidence="10" id="KW-1185">Reference proteome</keyword>
<dbReference type="InterPro" id="IPR000209">
    <property type="entry name" value="Peptidase_S8/S53_dom"/>
</dbReference>
<dbReference type="InterPro" id="IPR023827">
    <property type="entry name" value="Peptidase_S8_Asp-AS"/>
</dbReference>
<dbReference type="AlphaFoldDB" id="A0A931C660"/>
<evidence type="ECO:0000256" key="7">
    <source>
        <dbReference type="SAM" id="Phobius"/>
    </source>
</evidence>
<dbReference type="Pfam" id="PF00082">
    <property type="entry name" value="Peptidase_S8"/>
    <property type="match status" value="1"/>
</dbReference>
<keyword evidence="7" id="KW-1133">Transmembrane helix</keyword>
<evidence type="ECO:0000313" key="10">
    <source>
        <dbReference type="Proteomes" id="UP000598146"/>
    </source>
</evidence>
<proteinExistence type="inferred from homology"/>
<comment type="similarity">
    <text evidence="1 5 6">Belongs to the peptidase S8 family.</text>
</comment>
<dbReference type="InterPro" id="IPR023828">
    <property type="entry name" value="Peptidase_S8_Ser-AS"/>
</dbReference>
<evidence type="ECO:0000256" key="6">
    <source>
        <dbReference type="RuleBase" id="RU003355"/>
    </source>
</evidence>